<accession>A0ABP1YMQ3</accession>
<keyword evidence="1" id="KW-1133">Transmembrane helix</keyword>
<organism evidence="2 3">
    <name type="scientific">Yersinia nurmii</name>
    <dbReference type="NCBI Taxonomy" id="685706"/>
    <lineage>
        <taxon>Bacteria</taxon>
        <taxon>Pseudomonadati</taxon>
        <taxon>Pseudomonadota</taxon>
        <taxon>Gammaproteobacteria</taxon>
        <taxon>Enterobacterales</taxon>
        <taxon>Yersiniaceae</taxon>
        <taxon>Yersinia</taxon>
    </lineage>
</organism>
<evidence type="ECO:0008006" key="4">
    <source>
        <dbReference type="Google" id="ProtNLM"/>
    </source>
</evidence>
<comment type="caution">
    <text evidence="2">The sequence shown here is derived from an EMBL/GenBank/DDBJ whole genome shotgun (WGS) entry which is preliminary data.</text>
</comment>
<evidence type="ECO:0000313" key="2">
    <source>
        <dbReference type="EMBL" id="CNF25859.1"/>
    </source>
</evidence>
<evidence type="ECO:0000313" key="3">
    <source>
        <dbReference type="Proteomes" id="UP000040578"/>
    </source>
</evidence>
<evidence type="ECO:0000256" key="1">
    <source>
        <dbReference type="SAM" id="Phobius"/>
    </source>
</evidence>
<reference evidence="2 3" key="1">
    <citation type="submission" date="2015-03" db="EMBL/GenBank/DDBJ databases">
        <authorList>
            <consortium name="Pathogen Informatics"/>
            <person name="Murphy D."/>
        </authorList>
    </citation>
    <scope>NUCLEOTIDE SEQUENCE [LARGE SCALE GENOMIC DNA]</scope>
    <source>
        <strain evidence="3">type strain: CIP110231</strain>
    </source>
</reference>
<keyword evidence="1" id="KW-0472">Membrane</keyword>
<dbReference type="EMBL" id="CPYD01000020">
    <property type="protein sequence ID" value="CNF25859.1"/>
    <property type="molecule type" value="Genomic_DNA"/>
</dbReference>
<keyword evidence="3" id="KW-1185">Reference proteome</keyword>
<protein>
    <recommendedName>
        <fullName evidence="4">Phage protein</fullName>
    </recommendedName>
</protein>
<gene>
    <name evidence="2" type="ORF">ERS137967_03680</name>
</gene>
<dbReference type="Proteomes" id="UP000040578">
    <property type="component" value="Unassembled WGS sequence"/>
</dbReference>
<keyword evidence="1" id="KW-0812">Transmembrane</keyword>
<feature type="transmembrane region" description="Helical" evidence="1">
    <location>
        <begin position="20"/>
        <end position="39"/>
    </location>
</feature>
<sequence length="42" mass="4690">MWAKFKSWYMAATVSYSTLALGLTFTGLASLVGIAYLIYECF</sequence>
<name>A0ABP1YMQ3_9GAMM</name>
<proteinExistence type="predicted"/>